<gene>
    <name evidence="2" type="ORF">CYMTET_24860</name>
</gene>
<protein>
    <recommendedName>
        <fullName evidence="4">WAP domain-containing protein</fullName>
    </recommendedName>
</protein>
<evidence type="ECO:0008006" key="4">
    <source>
        <dbReference type="Google" id="ProtNLM"/>
    </source>
</evidence>
<comment type="caution">
    <text evidence="2">The sequence shown here is derived from an EMBL/GenBank/DDBJ whole genome shotgun (WGS) entry which is preliminary data.</text>
</comment>
<keyword evidence="3" id="KW-1185">Reference proteome</keyword>
<feature type="compositionally biased region" description="Pro residues" evidence="1">
    <location>
        <begin position="280"/>
        <end position="293"/>
    </location>
</feature>
<organism evidence="2 3">
    <name type="scientific">Cymbomonas tetramitiformis</name>
    <dbReference type="NCBI Taxonomy" id="36881"/>
    <lineage>
        <taxon>Eukaryota</taxon>
        <taxon>Viridiplantae</taxon>
        <taxon>Chlorophyta</taxon>
        <taxon>Pyramimonadophyceae</taxon>
        <taxon>Pyramimonadales</taxon>
        <taxon>Pyramimonadaceae</taxon>
        <taxon>Cymbomonas</taxon>
    </lineage>
</organism>
<sequence>MVEIPSDALSSDIEISVTEIVSENVVSVVTSNAIAAGRGRYTRPLSALVQITPIDADLLRNITVGIPHLIVPEPNGTARVLQAVMNVSRDMQWTELPSLGTGNPQQKTPEAGRAIVQTDAFGIFMVVGVYHCFDGEFDDDVETDVDCGTVCEAACLNTQKCRGSEECCSENCVVRDAVTLEQTCGAVMDTSQFRCKASMDVSSSVVESQAQRDADLKERAPTANLGASREATGNTSKTAINQIVLSATIRGTQDECASNLPLSNADEDNISNNRSSSIEFPPPPCNPGKLQPPPPPRPLHCLLLLHPCLRLPHLHPTPTPTSYAPAITAGI</sequence>
<evidence type="ECO:0000256" key="1">
    <source>
        <dbReference type="SAM" id="MobiDB-lite"/>
    </source>
</evidence>
<feature type="region of interest" description="Disordered" evidence="1">
    <location>
        <begin position="258"/>
        <end position="293"/>
    </location>
</feature>
<accession>A0AAE0FVS6</accession>
<dbReference type="AlphaFoldDB" id="A0AAE0FVS6"/>
<proteinExistence type="predicted"/>
<feature type="compositionally biased region" description="Basic and acidic residues" evidence="1">
    <location>
        <begin position="210"/>
        <end position="220"/>
    </location>
</feature>
<evidence type="ECO:0000313" key="3">
    <source>
        <dbReference type="Proteomes" id="UP001190700"/>
    </source>
</evidence>
<name>A0AAE0FVS6_9CHLO</name>
<evidence type="ECO:0000313" key="2">
    <source>
        <dbReference type="EMBL" id="KAK3266520.1"/>
    </source>
</evidence>
<dbReference type="Proteomes" id="UP001190700">
    <property type="component" value="Unassembled WGS sequence"/>
</dbReference>
<feature type="region of interest" description="Disordered" evidence="1">
    <location>
        <begin position="206"/>
        <end position="233"/>
    </location>
</feature>
<dbReference type="EMBL" id="LGRX02013006">
    <property type="protein sequence ID" value="KAK3266520.1"/>
    <property type="molecule type" value="Genomic_DNA"/>
</dbReference>
<reference evidence="2 3" key="1">
    <citation type="journal article" date="2015" name="Genome Biol. Evol.">
        <title>Comparative Genomics of a Bacterivorous Green Alga Reveals Evolutionary Causalities and Consequences of Phago-Mixotrophic Mode of Nutrition.</title>
        <authorList>
            <person name="Burns J.A."/>
            <person name="Paasch A."/>
            <person name="Narechania A."/>
            <person name="Kim E."/>
        </authorList>
    </citation>
    <scope>NUCLEOTIDE SEQUENCE [LARGE SCALE GENOMIC DNA]</scope>
    <source>
        <strain evidence="2 3">PLY_AMNH</strain>
    </source>
</reference>